<evidence type="ECO:0000313" key="12">
    <source>
        <dbReference type="Proteomes" id="UP001356308"/>
    </source>
</evidence>
<dbReference type="InterPro" id="IPR000477">
    <property type="entry name" value="RT_dom"/>
</dbReference>
<dbReference type="CDD" id="cd01651">
    <property type="entry name" value="RT_G2_intron"/>
    <property type="match status" value="1"/>
</dbReference>
<protein>
    <recommendedName>
        <fullName evidence="1">RNA-directed DNA polymerase</fullName>
        <ecNumber evidence="1">2.7.7.49</ecNumber>
    </recommendedName>
</protein>
<organism evidence="11 12">
    <name type="scientific">Maribacter cobaltidurans</name>
    <dbReference type="NCBI Taxonomy" id="1178778"/>
    <lineage>
        <taxon>Bacteria</taxon>
        <taxon>Pseudomonadati</taxon>
        <taxon>Bacteroidota</taxon>
        <taxon>Flavobacteriia</taxon>
        <taxon>Flavobacteriales</taxon>
        <taxon>Flavobacteriaceae</taxon>
        <taxon>Maribacter</taxon>
    </lineage>
</organism>
<dbReference type="InterPro" id="IPR030931">
    <property type="entry name" value="Group_II_RT_mat"/>
</dbReference>
<evidence type="ECO:0000256" key="2">
    <source>
        <dbReference type="ARBA" id="ARBA00022679"/>
    </source>
</evidence>
<dbReference type="Proteomes" id="UP001356308">
    <property type="component" value="Unassembled WGS sequence"/>
</dbReference>
<keyword evidence="4" id="KW-0479">Metal-binding</keyword>
<gene>
    <name evidence="11" type="primary">ltrA</name>
    <name evidence="11" type="ORF">V1I91_20945</name>
</gene>
<dbReference type="InterPro" id="IPR000123">
    <property type="entry name" value="Reverse_transcriptase_msDNA"/>
</dbReference>
<evidence type="ECO:0000256" key="9">
    <source>
        <dbReference type="ARBA" id="ARBA00048173"/>
    </source>
</evidence>
<evidence type="ECO:0000256" key="8">
    <source>
        <dbReference type="ARBA" id="ARBA00034120"/>
    </source>
</evidence>
<evidence type="ECO:0000259" key="10">
    <source>
        <dbReference type="PROSITE" id="PS50878"/>
    </source>
</evidence>
<dbReference type="PANTHER" id="PTHR34047:SF8">
    <property type="entry name" value="PROTEIN YKFC"/>
    <property type="match status" value="1"/>
</dbReference>
<evidence type="ECO:0000256" key="1">
    <source>
        <dbReference type="ARBA" id="ARBA00012493"/>
    </source>
</evidence>
<dbReference type="SUPFAM" id="SSF56672">
    <property type="entry name" value="DNA/RNA polymerases"/>
    <property type="match status" value="1"/>
</dbReference>
<dbReference type="EC" id="2.7.7.49" evidence="1"/>
<name>A0ABU7IZY9_9FLAO</name>
<dbReference type="NCBIfam" id="TIGR04416">
    <property type="entry name" value="group_II_RT_mat"/>
    <property type="match status" value="1"/>
</dbReference>
<dbReference type="PROSITE" id="PS50878">
    <property type="entry name" value="RT_POL"/>
    <property type="match status" value="1"/>
</dbReference>
<dbReference type="InterPro" id="IPR051083">
    <property type="entry name" value="GrpII_Intron_Splice-Mob/Def"/>
</dbReference>
<keyword evidence="2 11" id="KW-0808">Transferase</keyword>
<keyword evidence="6 11" id="KW-0695">RNA-directed DNA polymerase</keyword>
<feature type="non-terminal residue" evidence="11">
    <location>
        <position position="318"/>
    </location>
</feature>
<dbReference type="PRINTS" id="PR00866">
    <property type="entry name" value="RNADNAPOLMS"/>
</dbReference>
<accession>A0ABU7IZY9</accession>
<dbReference type="RefSeq" id="WP_272653200.1">
    <property type="nucleotide sequence ID" value="NZ_JAZDDG010000017.1"/>
</dbReference>
<keyword evidence="3 11" id="KW-0548">Nucleotidyltransferase</keyword>
<dbReference type="Pfam" id="PF00078">
    <property type="entry name" value="RVT_1"/>
    <property type="match status" value="1"/>
</dbReference>
<evidence type="ECO:0000256" key="4">
    <source>
        <dbReference type="ARBA" id="ARBA00022723"/>
    </source>
</evidence>
<feature type="domain" description="Reverse transcriptase" evidence="10">
    <location>
        <begin position="46"/>
        <end position="272"/>
    </location>
</feature>
<keyword evidence="7" id="KW-0051">Antiviral defense</keyword>
<dbReference type="Gene3D" id="3.30.70.270">
    <property type="match status" value="1"/>
</dbReference>
<dbReference type="GO" id="GO:0003964">
    <property type="term" value="F:RNA-directed DNA polymerase activity"/>
    <property type="evidence" value="ECO:0007669"/>
    <property type="project" value="UniProtKB-KW"/>
</dbReference>
<evidence type="ECO:0000313" key="11">
    <source>
        <dbReference type="EMBL" id="MEE1978557.1"/>
    </source>
</evidence>
<evidence type="ECO:0000256" key="3">
    <source>
        <dbReference type="ARBA" id="ARBA00022695"/>
    </source>
</evidence>
<dbReference type="InterPro" id="IPR043128">
    <property type="entry name" value="Rev_trsase/Diguanyl_cyclase"/>
</dbReference>
<keyword evidence="5" id="KW-0460">Magnesium</keyword>
<dbReference type="InterPro" id="IPR043502">
    <property type="entry name" value="DNA/RNA_pol_sf"/>
</dbReference>
<keyword evidence="12" id="KW-1185">Reference proteome</keyword>
<evidence type="ECO:0000256" key="7">
    <source>
        <dbReference type="ARBA" id="ARBA00023118"/>
    </source>
</evidence>
<evidence type="ECO:0000256" key="6">
    <source>
        <dbReference type="ARBA" id="ARBA00022918"/>
    </source>
</evidence>
<comment type="catalytic activity">
    <reaction evidence="9">
        <text>DNA(n) + a 2'-deoxyribonucleoside 5'-triphosphate = DNA(n+1) + diphosphate</text>
        <dbReference type="Rhea" id="RHEA:22508"/>
        <dbReference type="Rhea" id="RHEA-COMP:17339"/>
        <dbReference type="Rhea" id="RHEA-COMP:17340"/>
        <dbReference type="ChEBI" id="CHEBI:33019"/>
        <dbReference type="ChEBI" id="CHEBI:61560"/>
        <dbReference type="ChEBI" id="CHEBI:173112"/>
        <dbReference type="EC" id="2.7.7.49"/>
    </reaction>
</comment>
<comment type="similarity">
    <text evidence="8">Belongs to the bacterial reverse transcriptase family.</text>
</comment>
<dbReference type="PANTHER" id="PTHR34047">
    <property type="entry name" value="NUCLEAR INTRON MATURASE 1, MITOCHONDRIAL-RELATED"/>
    <property type="match status" value="1"/>
</dbReference>
<comment type="caution">
    <text evidence="11">The sequence shown here is derived from an EMBL/GenBank/DDBJ whole genome shotgun (WGS) entry which is preliminary data.</text>
</comment>
<dbReference type="EMBL" id="JAZDDG010000017">
    <property type="protein sequence ID" value="MEE1978557.1"/>
    <property type="molecule type" value="Genomic_DNA"/>
</dbReference>
<evidence type="ECO:0000256" key="5">
    <source>
        <dbReference type="ARBA" id="ARBA00022842"/>
    </source>
</evidence>
<proteinExistence type="inferred from homology"/>
<sequence>MIAKVVAARNLSDACKKVVRNKGSAGMDGMPTTELKAFIDAHRSRVVHQLISKSYRPQAIKGVEIPKPNGKTRLLGVPTVVDRWLQQAVSQQLVIHFELGFEMESYGFRPRKNLQQAVLKSQGYINDGYQDIVDIDLKSFFDEVQHYKLLQLIYNKVKCPTTLWLIRKWLRAPILKNGRLHKRRKGLPQGSPLSPLLSNIMLDRLDKHLRTRGFGFIRYADDFSIYTKSKAAARAIGNEVFLFLKEKLGLPVNRAKSGIRRPSTFKVLGYRFTPVYKKGVKGHYQLTVSEQAWQTLKRKLRYLTKKTLPLSLAERLQR</sequence>
<reference evidence="11 12" key="1">
    <citation type="submission" date="2024-01" db="EMBL/GenBank/DDBJ databases">
        <title>Maribacter spp. originated from different algae showed divergent polysaccharides utilization ability.</title>
        <authorList>
            <person name="Wang H."/>
            <person name="Wu Y."/>
        </authorList>
    </citation>
    <scope>NUCLEOTIDE SEQUENCE [LARGE SCALE GENOMIC DNA]</scope>
    <source>
        <strain evidence="11 12">PR1</strain>
    </source>
</reference>